<dbReference type="EMBL" id="FQYU01000009">
    <property type="protein sequence ID" value="SHJ80639.1"/>
    <property type="molecule type" value="Genomic_DNA"/>
</dbReference>
<evidence type="ECO:0000313" key="2">
    <source>
        <dbReference type="Proteomes" id="UP000184543"/>
    </source>
</evidence>
<name>A0A1M6MAY5_9FLAO</name>
<dbReference type="STRING" id="192903.SAMN04488513_10975"/>
<accession>A0A1M6MAY5</accession>
<dbReference type="AlphaFoldDB" id="A0A1M6MAY5"/>
<organism evidence="1 2">
    <name type="scientific">Pseudozobellia thermophila</name>
    <dbReference type="NCBI Taxonomy" id="192903"/>
    <lineage>
        <taxon>Bacteria</taxon>
        <taxon>Pseudomonadati</taxon>
        <taxon>Bacteroidota</taxon>
        <taxon>Flavobacteriia</taxon>
        <taxon>Flavobacteriales</taxon>
        <taxon>Flavobacteriaceae</taxon>
        <taxon>Pseudozobellia</taxon>
    </lineage>
</organism>
<gene>
    <name evidence="1" type="ORF">SAMN04488513_10975</name>
</gene>
<sequence length="56" mass="6374">MVKHGCFLFFDLAGPGIRGVFLKFMDFCNRGCPIIIQPATKDNFFGEYPCLSPSYY</sequence>
<reference evidence="2" key="1">
    <citation type="submission" date="2016-11" db="EMBL/GenBank/DDBJ databases">
        <authorList>
            <person name="Varghese N."/>
            <person name="Submissions S."/>
        </authorList>
    </citation>
    <scope>NUCLEOTIDE SEQUENCE [LARGE SCALE GENOMIC DNA]</scope>
    <source>
        <strain evidence="2">DSM 19858</strain>
    </source>
</reference>
<evidence type="ECO:0000313" key="1">
    <source>
        <dbReference type="EMBL" id="SHJ80639.1"/>
    </source>
</evidence>
<proteinExistence type="predicted"/>
<dbReference type="Proteomes" id="UP000184543">
    <property type="component" value="Unassembled WGS sequence"/>
</dbReference>
<keyword evidence="2" id="KW-1185">Reference proteome</keyword>
<protein>
    <submittedName>
        <fullName evidence="1">Uncharacterized protein</fullName>
    </submittedName>
</protein>